<feature type="compositionally biased region" description="Low complexity" evidence="1">
    <location>
        <begin position="806"/>
        <end position="815"/>
    </location>
</feature>
<dbReference type="GO" id="GO:0045055">
    <property type="term" value="P:regulated exocytosis"/>
    <property type="evidence" value="ECO:0007669"/>
    <property type="project" value="TreeGrafter"/>
</dbReference>
<feature type="compositionally biased region" description="Polar residues" evidence="1">
    <location>
        <begin position="413"/>
        <end position="428"/>
    </location>
</feature>
<dbReference type="GO" id="GO:0005739">
    <property type="term" value="C:mitochondrion"/>
    <property type="evidence" value="ECO:0007669"/>
    <property type="project" value="TreeGrafter"/>
</dbReference>
<feature type="compositionally biased region" description="Polar residues" evidence="1">
    <location>
        <begin position="823"/>
        <end position="832"/>
    </location>
</feature>
<gene>
    <name evidence="2" type="ORF">DAT39_009377</name>
</gene>
<dbReference type="GO" id="GO:0005769">
    <property type="term" value="C:early endosome"/>
    <property type="evidence" value="ECO:0007669"/>
    <property type="project" value="TreeGrafter"/>
</dbReference>
<dbReference type="EMBL" id="QNUK01000124">
    <property type="protein sequence ID" value="KAF5900938.1"/>
    <property type="molecule type" value="Genomic_DNA"/>
</dbReference>
<feature type="region of interest" description="Disordered" evidence="1">
    <location>
        <begin position="806"/>
        <end position="833"/>
    </location>
</feature>
<feature type="compositionally biased region" description="Low complexity" evidence="1">
    <location>
        <begin position="126"/>
        <end position="168"/>
    </location>
</feature>
<proteinExistence type="predicted"/>
<feature type="non-terminal residue" evidence="2">
    <location>
        <position position="1296"/>
    </location>
</feature>
<dbReference type="GO" id="GO:0031267">
    <property type="term" value="F:small GTPase binding"/>
    <property type="evidence" value="ECO:0007669"/>
    <property type="project" value="InterPro"/>
</dbReference>
<dbReference type="GO" id="GO:0045335">
    <property type="term" value="C:phagocytic vesicle"/>
    <property type="evidence" value="ECO:0007669"/>
    <property type="project" value="TreeGrafter"/>
</dbReference>
<dbReference type="InterPro" id="IPR037789">
    <property type="entry name" value="FIP_classI"/>
</dbReference>
<accession>A0A8J4U733</accession>
<feature type="compositionally biased region" description="Acidic residues" evidence="1">
    <location>
        <begin position="93"/>
        <end position="103"/>
    </location>
</feature>
<evidence type="ECO:0000256" key="1">
    <source>
        <dbReference type="SAM" id="MobiDB-lite"/>
    </source>
</evidence>
<evidence type="ECO:0000313" key="2">
    <source>
        <dbReference type="EMBL" id="KAF5900938.1"/>
    </source>
</evidence>
<dbReference type="GO" id="GO:0055037">
    <property type="term" value="C:recycling endosome"/>
    <property type="evidence" value="ECO:0007669"/>
    <property type="project" value="TreeGrafter"/>
</dbReference>
<name>A0A8J4U733_CLAMG</name>
<feature type="region of interest" description="Disordered" evidence="1">
    <location>
        <begin position="84"/>
        <end position="182"/>
    </location>
</feature>
<dbReference type="PANTHER" id="PTHR15746">
    <property type="entry name" value="RAB11-RELATED"/>
    <property type="match status" value="1"/>
</dbReference>
<feature type="compositionally biased region" description="Basic and acidic residues" evidence="1">
    <location>
        <begin position="1263"/>
        <end position="1278"/>
    </location>
</feature>
<feature type="region of interest" description="Disordered" evidence="1">
    <location>
        <begin position="248"/>
        <end position="298"/>
    </location>
</feature>
<dbReference type="Proteomes" id="UP000727407">
    <property type="component" value="Unassembled WGS sequence"/>
</dbReference>
<dbReference type="OrthoDB" id="8956628at2759"/>
<evidence type="ECO:0000313" key="3">
    <source>
        <dbReference type="Proteomes" id="UP000727407"/>
    </source>
</evidence>
<feature type="compositionally biased region" description="Polar residues" evidence="1">
    <location>
        <begin position="1279"/>
        <end position="1290"/>
    </location>
</feature>
<keyword evidence="3" id="KW-1185">Reference proteome</keyword>
<sequence>MFHSIWYKLHSKTGKKEKERGELQLTVQFTRHNLTASMYDLSMKDKPRSAFIRLRERMRARKRGGDEESSSAIVPGGYGAIARVRGRLPSDGGGEEDYEDDEGGELRRSKMRSYFLHGRLRKSSDTRSSTSLGSESSESSSRGGSLSPTAGISVVVSDLSNSPSNSSNLTADNSPEHTVAPSPLVSPVRHVFDEVCDFSIPVPHSLTSDSDVPILLPSVCINGNPVETSPLTHQPPSLVLQQTRLQTDTQQEPLKTPQTSPPEKGKPTQAQTALPLEIKPQPNQGFQTKQPKVESKSKPELQFPAVGLLQKGSAHSLSLQNLSRHKEEQQSGGPVDGRRWSFDKPGEEEKAAIAAALEHTGLMADETEVEAPVSVSDVEVQGKKKRSLFSHARAEKGGTGQAQPSVEGRHRSWFSSKDTYSKPSSANYQPEVPASRPRNPTPPLDLAEVGNTKGTREIEDGLSVNFTYSFGSTDTPDDSDQYTQWDNSIGDGQKLTSNNNTLKTIPTFTCLTEPTALTPIYSEGDLVVSNKPFAPVSLCSITPASAIIVGALPHFEAEVNFTADLNNFVPLDASDSSLPHNSSIDFSELNALACPYPALSNCTFIKHKDNAVSICQKNITPDAMSVLSVSPEPSALNSESLPYLGLDEMFEQETLKCLSSKRKTDDTELCVENQNTLLPYTNFDTLCIEASSNVTAEFLSRSFNNSESKLKGHKTFKSDDGIKKRDGDVELQDSGIKEKTFLDVHEAAYSLGLPNPLGSSDFVLQGRLTMEMDAAGNPGFESLDRSEVSFVEKGFDVKNSNVLVDSSSTDSSNMSFTKEKVTDSQPNASKRNFSLPETLIGGYEEETPNGSREMLSSALSHGHSLYESVDSEHYLTCMSQLSTLNISQFSPVTNLKSETFQEAQPKTGLSQDVQQTNDRSPWTISEVQEDPAEISQDALPKNGDIFQSDPLNPPVSETFLPKTVYLQNTFEKDDINKVIPNAVTIQNVSIQKCDSPMDKMTDDFFEIITTRLGEEPLLFDPQAFMYNDMSSTESHQSYHVQCDGPLENMEKITNFCQSPENVRVSDFLSGSTSSITQDLVMTDLLLENMFVAQHVAAHSVGTSPVAHPVPREICTKMELCPDSIKASQTSTNTQATTTTATVPQGEYLHSAIHWSTIQPPPPEPSTLDWLTSGHDLLTSSSLSLLDLSPLASSTPHVAVGINSLPLSSFPMPSAPAKSLAHTTEAAASLPPVFAASHEFFPQEERQVACHLSSPHPVKPLTPPDEKRSEGRSVLEKLKSTINPGRSYQGDQESEKK</sequence>
<feature type="region of interest" description="Disordered" evidence="1">
    <location>
        <begin position="321"/>
        <end position="340"/>
    </location>
</feature>
<comment type="caution">
    <text evidence="2">The sequence shown here is derived from an EMBL/GenBank/DDBJ whole genome shotgun (WGS) entry which is preliminary data.</text>
</comment>
<feature type="region of interest" description="Disordered" evidence="1">
    <location>
        <begin position="1249"/>
        <end position="1296"/>
    </location>
</feature>
<feature type="compositionally biased region" description="Polar residues" evidence="1">
    <location>
        <begin position="281"/>
        <end position="290"/>
    </location>
</feature>
<feature type="region of interest" description="Disordered" evidence="1">
    <location>
        <begin position="393"/>
        <end position="444"/>
    </location>
</feature>
<reference evidence="2" key="1">
    <citation type="submission" date="2020-07" db="EMBL/GenBank/DDBJ databases">
        <title>Clarias magur genome sequencing, assembly and annotation.</title>
        <authorList>
            <person name="Kushwaha B."/>
            <person name="Kumar R."/>
            <person name="Das P."/>
            <person name="Joshi C.G."/>
            <person name="Kumar D."/>
            <person name="Nagpure N.S."/>
            <person name="Pandey M."/>
            <person name="Agarwal S."/>
            <person name="Srivastava S."/>
            <person name="Singh M."/>
            <person name="Sahoo L."/>
            <person name="Jayasankar P."/>
            <person name="Meher P.K."/>
            <person name="Koringa P.G."/>
            <person name="Iquebal M.A."/>
            <person name="Das S.P."/>
            <person name="Bit A."/>
            <person name="Patnaik S."/>
            <person name="Patel N."/>
            <person name="Shah T.M."/>
            <person name="Hinsu A."/>
            <person name="Jena J.K."/>
        </authorList>
    </citation>
    <scope>NUCLEOTIDE SEQUENCE</scope>
    <source>
        <strain evidence="2">CIFAMagur01</strain>
        <tissue evidence="2">Testis</tissue>
    </source>
</reference>
<organism evidence="2 3">
    <name type="scientific">Clarias magur</name>
    <name type="common">Asian catfish</name>
    <name type="synonym">Macropteronotus magur</name>
    <dbReference type="NCBI Taxonomy" id="1594786"/>
    <lineage>
        <taxon>Eukaryota</taxon>
        <taxon>Metazoa</taxon>
        <taxon>Chordata</taxon>
        <taxon>Craniata</taxon>
        <taxon>Vertebrata</taxon>
        <taxon>Euteleostomi</taxon>
        <taxon>Actinopterygii</taxon>
        <taxon>Neopterygii</taxon>
        <taxon>Teleostei</taxon>
        <taxon>Ostariophysi</taxon>
        <taxon>Siluriformes</taxon>
        <taxon>Clariidae</taxon>
        <taxon>Clarias</taxon>
    </lineage>
</organism>
<protein>
    <submittedName>
        <fullName evidence="2">Rab11 family-interacting protein 5-like isoform X3</fullName>
    </submittedName>
</protein>
<dbReference type="GO" id="GO:0030141">
    <property type="term" value="C:secretory granule"/>
    <property type="evidence" value="ECO:0007669"/>
    <property type="project" value="TreeGrafter"/>
</dbReference>
<dbReference type="PANTHER" id="PTHR15746:SF14">
    <property type="entry name" value="RAB11 FAMILY-INTERACTING PROTEIN 5"/>
    <property type="match status" value="1"/>
</dbReference>